<evidence type="ECO:0000256" key="10">
    <source>
        <dbReference type="RuleBase" id="RU366002"/>
    </source>
</evidence>
<dbReference type="PANTHER" id="PTHR10110">
    <property type="entry name" value="SODIUM/HYDROGEN EXCHANGER"/>
    <property type="match status" value="1"/>
</dbReference>
<feature type="transmembrane region" description="Helical" evidence="10">
    <location>
        <begin position="106"/>
        <end position="128"/>
    </location>
</feature>
<keyword evidence="3" id="KW-1003">Cell membrane</keyword>
<evidence type="ECO:0000256" key="8">
    <source>
        <dbReference type="ARBA" id="ARBA00023136"/>
    </source>
</evidence>
<evidence type="ECO:0000256" key="3">
    <source>
        <dbReference type="ARBA" id="ARBA00022475"/>
    </source>
</evidence>
<dbReference type="EMBL" id="JANJOU010000019">
    <property type="protein sequence ID" value="MCR0984218.1"/>
    <property type="molecule type" value="Genomic_DNA"/>
</dbReference>
<comment type="caution">
    <text evidence="12">The sequence shown here is derived from an EMBL/GenBank/DDBJ whole genome shotgun (WGS) entry which is preliminary data.</text>
</comment>
<gene>
    <name evidence="12" type="ORF">NRP21_19355</name>
</gene>
<evidence type="ECO:0000256" key="2">
    <source>
        <dbReference type="ARBA" id="ARBA00022448"/>
    </source>
</evidence>
<evidence type="ECO:0000256" key="7">
    <source>
        <dbReference type="ARBA" id="ARBA00023065"/>
    </source>
</evidence>
<sequence>MPAPHGHGTLVLSPAAARRQSSPMHLLEIVLALLAACIALAVLARRTRLPYAVVLIVGGMALAFVPGIPRVELDPELALAAFLPPLLQASAWRTDWEEFRASLRPILLLAVGAVLFTAACVALVAKLLLPDLPWAAAIAFGAVVAPPDAVSASAILQRLHLPRRIVTVLEGESLVNDASALVLFRLAVGALATASVSPAIAALTFLGVALGGLAVGWAVAWAASRLLPLLEDTALEVAVTFLIAYAAFMAAEALHVSGVIAVVTTGIIVSGRQRALLAPQTRVQALATWSFVEFTLTSLVFILVGLQLNGILERLEREPALIVLLAALAISLTLVVSRLAWVMPFAYLPRLFPSLSHDHALPRPAHAAIIGWAGMRGVVSLATALALPLEVPHRDLLIFLAFVAILATLVVQGTTLEWLILRLGVMEPRKNGMGAQEAAARRLMAHAALAEVQDRLDSPLDGAIARDLVGEFRDIDRVFGGVAAGGPQAELQARLQIRLAALRAGRQALLDHHGAKPIPEELLVGLVGETDHEELRLTQQLNQLA</sequence>
<comment type="function">
    <text evidence="10">Na(+)/H(+) antiporter that extrudes sodium in exchange for external protons.</text>
</comment>
<keyword evidence="5 10" id="KW-1133">Transmembrane helix</keyword>
<dbReference type="InterPro" id="IPR004705">
    <property type="entry name" value="Cation/H_exchanger_CPA1_bac"/>
</dbReference>
<keyword evidence="10" id="KW-0997">Cell inner membrane</keyword>
<keyword evidence="9 10" id="KW-0739">Sodium transport</keyword>
<keyword evidence="6 10" id="KW-0915">Sodium</keyword>
<evidence type="ECO:0000256" key="4">
    <source>
        <dbReference type="ARBA" id="ARBA00022692"/>
    </source>
</evidence>
<protein>
    <submittedName>
        <fullName evidence="12">Na+/H+ antiporter</fullName>
    </submittedName>
</protein>
<keyword evidence="7 10" id="KW-0406">Ion transport</keyword>
<proteinExistence type="inferred from homology"/>
<feature type="transmembrane region" description="Helical" evidence="10">
    <location>
        <begin position="51"/>
        <end position="71"/>
    </location>
</feature>
<feature type="transmembrane region" description="Helical" evidence="10">
    <location>
        <begin position="24"/>
        <end position="44"/>
    </location>
</feature>
<dbReference type="InterPro" id="IPR018422">
    <property type="entry name" value="Cation/H_exchanger_CPA1"/>
</dbReference>
<keyword evidence="10" id="KW-0050">Antiport</keyword>
<dbReference type="Gene3D" id="6.10.140.1330">
    <property type="match status" value="1"/>
</dbReference>
<evidence type="ECO:0000259" key="11">
    <source>
        <dbReference type="Pfam" id="PF00999"/>
    </source>
</evidence>
<feature type="transmembrane region" description="Helical" evidence="10">
    <location>
        <begin position="288"/>
        <end position="308"/>
    </location>
</feature>
<evidence type="ECO:0000256" key="9">
    <source>
        <dbReference type="ARBA" id="ARBA00023201"/>
    </source>
</evidence>
<dbReference type="NCBIfam" id="TIGR00831">
    <property type="entry name" value="a_cpa1"/>
    <property type="match status" value="1"/>
</dbReference>
<dbReference type="Pfam" id="PF00999">
    <property type="entry name" value="Na_H_Exchanger"/>
    <property type="match status" value="1"/>
</dbReference>
<dbReference type="RefSeq" id="WP_257717876.1">
    <property type="nucleotide sequence ID" value="NZ_JANJOU010000019.1"/>
</dbReference>
<feature type="transmembrane region" description="Helical" evidence="10">
    <location>
        <begin position="396"/>
        <end position="421"/>
    </location>
</feature>
<evidence type="ECO:0000256" key="6">
    <source>
        <dbReference type="ARBA" id="ARBA00023053"/>
    </source>
</evidence>
<keyword evidence="2 10" id="KW-0813">Transport</keyword>
<dbReference type="InterPro" id="IPR006153">
    <property type="entry name" value="Cation/H_exchanger_TM"/>
</dbReference>
<feature type="domain" description="Cation/H+ exchanger transmembrane" evidence="11">
    <location>
        <begin position="34"/>
        <end position="420"/>
    </location>
</feature>
<evidence type="ECO:0000313" key="12">
    <source>
        <dbReference type="EMBL" id="MCR0984218.1"/>
    </source>
</evidence>
<comment type="caution">
    <text evidence="10">Lacks conserved residue(s) required for the propagation of feature annotation.</text>
</comment>
<evidence type="ECO:0000313" key="13">
    <source>
        <dbReference type="Proteomes" id="UP001524642"/>
    </source>
</evidence>
<feature type="transmembrane region" description="Helical" evidence="10">
    <location>
        <begin position="367"/>
        <end position="389"/>
    </location>
</feature>
<reference evidence="12 13" key="1">
    <citation type="submission" date="2022-06" db="EMBL/GenBank/DDBJ databases">
        <title>Roseomonas CN29.</title>
        <authorList>
            <person name="Cheng Y."/>
            <person name="He X."/>
        </authorList>
    </citation>
    <scope>NUCLEOTIDE SEQUENCE [LARGE SCALE GENOMIC DNA]</scope>
    <source>
        <strain evidence="12 13">CN29</strain>
    </source>
</reference>
<evidence type="ECO:0000256" key="1">
    <source>
        <dbReference type="ARBA" id="ARBA00004651"/>
    </source>
</evidence>
<keyword evidence="13" id="KW-1185">Reference proteome</keyword>
<comment type="similarity">
    <text evidence="10">Belongs to the monovalent cation:proton antiporter 1 (CPA1) transporter (TC 2.A.36) family.</text>
</comment>
<comment type="subcellular location">
    <subcellularLocation>
        <location evidence="10">Cell inner membrane</location>
        <topology evidence="10">Multi-pass membrane protein</topology>
    </subcellularLocation>
    <subcellularLocation>
        <location evidence="1">Cell membrane</location>
        <topology evidence="1">Multi-pass membrane protein</topology>
    </subcellularLocation>
</comment>
<feature type="transmembrane region" description="Helical" evidence="10">
    <location>
        <begin position="320"/>
        <end position="347"/>
    </location>
</feature>
<keyword evidence="8 10" id="KW-0472">Membrane</keyword>
<evidence type="ECO:0000256" key="5">
    <source>
        <dbReference type="ARBA" id="ARBA00022989"/>
    </source>
</evidence>
<accession>A0ABT1X7Y1</accession>
<feature type="transmembrane region" description="Helical" evidence="10">
    <location>
        <begin position="235"/>
        <end position="268"/>
    </location>
</feature>
<organism evidence="12 13">
    <name type="scientific">Roseomonas populi</name>
    <dbReference type="NCBI Taxonomy" id="3121582"/>
    <lineage>
        <taxon>Bacteria</taxon>
        <taxon>Pseudomonadati</taxon>
        <taxon>Pseudomonadota</taxon>
        <taxon>Alphaproteobacteria</taxon>
        <taxon>Acetobacterales</taxon>
        <taxon>Roseomonadaceae</taxon>
        <taxon>Roseomonas</taxon>
    </lineage>
</organism>
<dbReference type="Proteomes" id="UP001524642">
    <property type="component" value="Unassembled WGS sequence"/>
</dbReference>
<feature type="transmembrane region" description="Helical" evidence="10">
    <location>
        <begin position="200"/>
        <end position="223"/>
    </location>
</feature>
<keyword evidence="4 10" id="KW-0812">Transmembrane</keyword>
<dbReference type="PANTHER" id="PTHR10110:SF86">
    <property type="entry name" value="SODIUM_HYDROGEN EXCHANGER 7"/>
    <property type="match status" value="1"/>
</dbReference>
<name>A0ABT1X7Y1_9PROT</name>